<dbReference type="InterPro" id="IPR036397">
    <property type="entry name" value="RNaseH_sf"/>
</dbReference>
<dbReference type="PANTHER" id="PTHR46889">
    <property type="entry name" value="TRANSPOSASE INSF FOR INSERTION SEQUENCE IS3B-RELATED"/>
    <property type="match status" value="1"/>
</dbReference>
<evidence type="ECO:0000259" key="1">
    <source>
        <dbReference type="PROSITE" id="PS50994"/>
    </source>
</evidence>
<dbReference type="InterPro" id="IPR012337">
    <property type="entry name" value="RNaseH-like_sf"/>
</dbReference>
<dbReference type="Proteomes" id="UP000481964">
    <property type="component" value="Unassembled WGS sequence"/>
</dbReference>
<evidence type="ECO:0000313" key="2">
    <source>
        <dbReference type="EMBL" id="MSC56924.1"/>
    </source>
</evidence>
<dbReference type="PANTHER" id="PTHR46889:SF5">
    <property type="entry name" value="INTEGRASE PROTEIN"/>
    <property type="match status" value="1"/>
</dbReference>
<dbReference type="GO" id="GO:0015074">
    <property type="term" value="P:DNA integration"/>
    <property type="evidence" value="ECO:0007669"/>
    <property type="project" value="InterPro"/>
</dbReference>
<dbReference type="EMBL" id="QROY01000008">
    <property type="protein sequence ID" value="RHL67130.1"/>
    <property type="molecule type" value="Genomic_DNA"/>
</dbReference>
<reference evidence="3 4" key="1">
    <citation type="submission" date="2018-08" db="EMBL/GenBank/DDBJ databases">
        <title>A genome reference for cultivated species of the human gut microbiota.</title>
        <authorList>
            <person name="Zou Y."/>
            <person name="Xue W."/>
            <person name="Luo G."/>
        </authorList>
    </citation>
    <scope>NUCLEOTIDE SEQUENCE [LARGE SCALE GENOMIC DNA]</scope>
    <source>
        <strain evidence="3 4">AF36-7BH</strain>
    </source>
</reference>
<comment type="caution">
    <text evidence="3">The sequence shown here is derived from an EMBL/GenBank/DDBJ whole genome shotgun (WGS) entry which is preliminary data.</text>
</comment>
<dbReference type="InterPro" id="IPR001584">
    <property type="entry name" value="Integrase_cat-core"/>
</dbReference>
<evidence type="ECO:0000313" key="4">
    <source>
        <dbReference type="Proteomes" id="UP000285201"/>
    </source>
</evidence>
<dbReference type="RefSeq" id="WP_118371084.1">
    <property type="nucleotide sequence ID" value="NZ_JBBNIX010000042.1"/>
</dbReference>
<sequence length="305" mass="35810">MRSERSWCKQGVQYFKQQEYEIIMEMSSQFPVKHLCDVLDINRSGFYKWKKRLEKPSDKLKTLVSNLILFKEYHSKYPSHGYRWLNAKIRLDTGLMVSDQYAHKLCKTAGIASVSKHYRYKKPGDPYRIYPNLLLTGLDITGPLQCVVSDMTAFHLKGSYYELTLFMDLWNNEILSYSLSSRKGDRMTYIHGLEGLIELKKKNPDLEMVLHTDQGSVYSSKSFNELLPLYNIVHSMSRAGTPTDNAAMEAINGWIKAEIFNDFHLTSNENITYEVEKYIRFFNEERPAYSLNYLTPKQYREYYAH</sequence>
<dbReference type="EMBL" id="WKRD01000003">
    <property type="protein sequence ID" value="MSC56924.1"/>
    <property type="molecule type" value="Genomic_DNA"/>
</dbReference>
<dbReference type="GO" id="GO:0003676">
    <property type="term" value="F:nucleic acid binding"/>
    <property type="evidence" value="ECO:0007669"/>
    <property type="project" value="InterPro"/>
</dbReference>
<dbReference type="SUPFAM" id="SSF53098">
    <property type="entry name" value="Ribonuclease H-like"/>
    <property type="match status" value="1"/>
</dbReference>
<accession>A0A415MAC1</accession>
<dbReference type="Proteomes" id="UP000285201">
    <property type="component" value="Unassembled WGS sequence"/>
</dbReference>
<dbReference type="AlphaFoldDB" id="A0A415MAC1"/>
<organism evidence="3 4">
    <name type="scientific">Lachnospira eligens</name>
    <dbReference type="NCBI Taxonomy" id="39485"/>
    <lineage>
        <taxon>Bacteria</taxon>
        <taxon>Bacillati</taxon>
        <taxon>Bacillota</taxon>
        <taxon>Clostridia</taxon>
        <taxon>Lachnospirales</taxon>
        <taxon>Lachnospiraceae</taxon>
        <taxon>Lachnospira</taxon>
    </lineage>
</organism>
<gene>
    <name evidence="3" type="ORF">DW007_10425</name>
    <name evidence="2" type="ORF">GKE48_05565</name>
</gene>
<dbReference type="Pfam" id="PF13333">
    <property type="entry name" value="rve_2"/>
    <property type="match status" value="1"/>
</dbReference>
<name>A0A415MAC1_9FIRM</name>
<evidence type="ECO:0000313" key="3">
    <source>
        <dbReference type="EMBL" id="RHL67130.1"/>
    </source>
</evidence>
<reference evidence="2 5" key="2">
    <citation type="journal article" date="2019" name="Nat. Med.">
        <title>A library of human gut bacterial isolates paired with longitudinal multiomics data enables mechanistic microbiome research.</title>
        <authorList>
            <person name="Poyet M."/>
            <person name="Groussin M."/>
            <person name="Gibbons S.M."/>
            <person name="Avila-Pacheco J."/>
            <person name="Jiang X."/>
            <person name="Kearney S.M."/>
            <person name="Perrotta A.R."/>
            <person name="Berdy B."/>
            <person name="Zhao S."/>
            <person name="Lieberman T.D."/>
            <person name="Swanson P.K."/>
            <person name="Smith M."/>
            <person name="Roesemann S."/>
            <person name="Alexander J.E."/>
            <person name="Rich S.A."/>
            <person name="Livny J."/>
            <person name="Vlamakis H."/>
            <person name="Clish C."/>
            <person name="Bullock K."/>
            <person name="Deik A."/>
            <person name="Scott J."/>
            <person name="Pierce K.A."/>
            <person name="Xavier R.J."/>
            <person name="Alm E.J."/>
        </authorList>
    </citation>
    <scope>NUCLEOTIDE SEQUENCE [LARGE SCALE GENOMIC DNA]</scope>
    <source>
        <strain evidence="2 5">BIOML-A1</strain>
    </source>
</reference>
<protein>
    <submittedName>
        <fullName evidence="3">IS3 family transposase</fullName>
    </submittedName>
</protein>
<dbReference type="NCBIfam" id="NF033516">
    <property type="entry name" value="transpos_IS3"/>
    <property type="match status" value="1"/>
</dbReference>
<proteinExistence type="predicted"/>
<dbReference type="PROSITE" id="PS50994">
    <property type="entry name" value="INTEGRASE"/>
    <property type="match status" value="1"/>
</dbReference>
<evidence type="ECO:0000313" key="5">
    <source>
        <dbReference type="Proteomes" id="UP000481964"/>
    </source>
</evidence>
<dbReference type="InterPro" id="IPR050900">
    <property type="entry name" value="Transposase_IS3/IS150/IS904"/>
</dbReference>
<feature type="domain" description="Integrase catalytic" evidence="1">
    <location>
        <begin position="139"/>
        <end position="304"/>
    </location>
</feature>
<dbReference type="InterPro" id="IPR048020">
    <property type="entry name" value="Transpos_IS3"/>
</dbReference>
<dbReference type="Pfam" id="PF00665">
    <property type="entry name" value="rve"/>
    <property type="match status" value="1"/>
</dbReference>
<dbReference type="Gene3D" id="3.30.420.10">
    <property type="entry name" value="Ribonuclease H-like superfamily/Ribonuclease H"/>
    <property type="match status" value="1"/>
</dbReference>